<keyword evidence="5 11" id="KW-0812">Transmembrane</keyword>
<dbReference type="Gene3D" id="2.40.170.20">
    <property type="entry name" value="TonB-dependent receptor, beta-barrel domain"/>
    <property type="match status" value="1"/>
</dbReference>
<sequence length="737" mass="79936">MLSSRAAPLAVIATVVSAAPSLAQEPVPSDAPVLSTPAEPTAPVEPVPPPAPAPAPEPEAIAVRPPEEPSRMQTTVTARRPFTAASSSTVRDQDFLLRPHPRPADILQVVPGFYVVQHAGGGKANQYFLRGFDADHGTDVALSVDGVPVNMVSHGHGQGYADLNWVIPELIERVEVRKGPYFAQDGDFATAGAVNLVTRRDFETSQLTLGGGSFNTWRGLFVAAPDVEGWSPVVAGQVYGTNGPFLNPEKLQRYSLFTKVTRQLSDTSTLALTLTSYGSGWNASGQIPLREVNAGRLDRFGTLNDSEGGNSQRHSAYATWRTLVGDDGEVNVMAYAVQYRLSLYSDFTFFSRDPVNGDMIEQNDQRTLLGFNASYRFRRKLGGITFDTTLGTQLRSDSIENGLSYDRARERLETVVDASVREGSLGLYAQEDITFTPWLRAVLGLRADSFGFDVEDHLEDQTTTGTQTSGVEQAARVSPKASLVFTPLPDTDVYVNYGHGFHSNDARGVVRLTDPVTPLTRARGYELGARTRLFDRLDLAGSVFRLDLDSELVWVGDEGTTEARGATRREGVEAEARLKVLPWLFADADLTLTRATYVENAGNGDAVALAPTLILSGGVSARHPSGFYGRLGVLHLGDRPATEDRFITAEGFTRVDATLGYRGSFYEVNLSVQNLLNTHWREAQFANVSRLKSETGPEACPAGTRPSGETDAFEGCEDLHFTPGAPFNAQATVSFFF</sequence>
<evidence type="ECO:0000256" key="3">
    <source>
        <dbReference type="ARBA" id="ARBA00022452"/>
    </source>
</evidence>
<feature type="region of interest" description="Disordered" evidence="13">
    <location>
        <begin position="20"/>
        <end position="57"/>
    </location>
</feature>
<reference evidence="17 18" key="1">
    <citation type="submission" date="2022-11" db="EMBL/GenBank/DDBJ databases">
        <title>Minimal conservation of predation-associated metabolite biosynthetic gene clusters underscores biosynthetic potential of Myxococcota including descriptions for ten novel species: Archangium lansinium sp. nov., Myxococcus landrumus sp. nov., Nannocystis bai.</title>
        <authorList>
            <person name="Ahearne A."/>
            <person name="Stevens C."/>
            <person name="Phillips K."/>
        </authorList>
    </citation>
    <scope>NUCLEOTIDE SEQUENCE [LARGE SCALE GENOMIC DNA]</scope>
    <source>
        <strain evidence="17 18">MIWBW</strain>
    </source>
</reference>
<name>A0ABT4A603_9BACT</name>
<evidence type="ECO:0000256" key="11">
    <source>
        <dbReference type="PROSITE-ProRule" id="PRU01360"/>
    </source>
</evidence>
<feature type="chain" id="PRO_5047294491" evidence="14">
    <location>
        <begin position="24"/>
        <end position="737"/>
    </location>
</feature>
<keyword evidence="10 11" id="KW-0998">Cell outer membrane</keyword>
<dbReference type="InterPro" id="IPR039426">
    <property type="entry name" value="TonB-dep_rcpt-like"/>
</dbReference>
<evidence type="ECO:0000256" key="4">
    <source>
        <dbReference type="ARBA" id="ARBA00022496"/>
    </source>
</evidence>
<dbReference type="Proteomes" id="UP001207654">
    <property type="component" value="Unassembled WGS sequence"/>
</dbReference>
<dbReference type="InterPro" id="IPR037066">
    <property type="entry name" value="Plug_dom_sf"/>
</dbReference>
<dbReference type="PANTHER" id="PTHR32552">
    <property type="entry name" value="FERRICHROME IRON RECEPTOR-RELATED"/>
    <property type="match status" value="1"/>
</dbReference>
<organism evidence="17 18">
    <name type="scientific">Archangium lansingense</name>
    <dbReference type="NCBI Taxonomy" id="2995310"/>
    <lineage>
        <taxon>Bacteria</taxon>
        <taxon>Pseudomonadati</taxon>
        <taxon>Myxococcota</taxon>
        <taxon>Myxococcia</taxon>
        <taxon>Myxococcales</taxon>
        <taxon>Cystobacterineae</taxon>
        <taxon>Archangiaceae</taxon>
        <taxon>Archangium</taxon>
    </lineage>
</organism>
<keyword evidence="18" id="KW-1185">Reference proteome</keyword>
<dbReference type="PANTHER" id="PTHR32552:SF81">
    <property type="entry name" value="TONB-DEPENDENT OUTER MEMBRANE RECEPTOR"/>
    <property type="match status" value="1"/>
</dbReference>
<dbReference type="Pfam" id="PF07715">
    <property type="entry name" value="Plug"/>
    <property type="match status" value="1"/>
</dbReference>
<evidence type="ECO:0000256" key="6">
    <source>
        <dbReference type="ARBA" id="ARBA00023004"/>
    </source>
</evidence>
<dbReference type="InterPro" id="IPR012910">
    <property type="entry name" value="Plug_dom"/>
</dbReference>
<evidence type="ECO:0000256" key="13">
    <source>
        <dbReference type="SAM" id="MobiDB-lite"/>
    </source>
</evidence>
<comment type="caution">
    <text evidence="17">The sequence shown here is derived from an EMBL/GenBank/DDBJ whole genome shotgun (WGS) entry which is preliminary data.</text>
</comment>
<dbReference type="InterPro" id="IPR036942">
    <property type="entry name" value="Beta-barrel_TonB_sf"/>
</dbReference>
<evidence type="ECO:0000259" key="16">
    <source>
        <dbReference type="Pfam" id="PF07715"/>
    </source>
</evidence>
<evidence type="ECO:0000259" key="15">
    <source>
        <dbReference type="Pfam" id="PF00593"/>
    </source>
</evidence>
<keyword evidence="7" id="KW-0406">Ion transport</keyword>
<proteinExistence type="inferred from homology"/>
<keyword evidence="2 11" id="KW-0813">Transport</keyword>
<keyword evidence="14" id="KW-0732">Signal</keyword>
<evidence type="ECO:0000256" key="7">
    <source>
        <dbReference type="ARBA" id="ARBA00023065"/>
    </source>
</evidence>
<dbReference type="SUPFAM" id="SSF56935">
    <property type="entry name" value="Porins"/>
    <property type="match status" value="1"/>
</dbReference>
<keyword evidence="6" id="KW-0408">Iron</keyword>
<keyword evidence="8 12" id="KW-0798">TonB box</keyword>
<evidence type="ECO:0000256" key="1">
    <source>
        <dbReference type="ARBA" id="ARBA00004571"/>
    </source>
</evidence>
<dbReference type="Gene3D" id="2.170.130.10">
    <property type="entry name" value="TonB-dependent receptor, plug domain"/>
    <property type="match status" value="1"/>
</dbReference>
<feature type="domain" description="TonB-dependent receptor-like beta-barrel" evidence="15">
    <location>
        <begin position="267"/>
        <end position="675"/>
    </location>
</feature>
<dbReference type="InterPro" id="IPR000531">
    <property type="entry name" value="Beta-barrel_TonB"/>
</dbReference>
<evidence type="ECO:0000256" key="8">
    <source>
        <dbReference type="ARBA" id="ARBA00023077"/>
    </source>
</evidence>
<dbReference type="PROSITE" id="PS52016">
    <property type="entry name" value="TONB_DEPENDENT_REC_3"/>
    <property type="match status" value="1"/>
</dbReference>
<feature type="compositionally biased region" description="Pro residues" evidence="13">
    <location>
        <begin position="43"/>
        <end position="57"/>
    </location>
</feature>
<keyword evidence="9 11" id="KW-0472">Membrane</keyword>
<evidence type="ECO:0000256" key="10">
    <source>
        <dbReference type="ARBA" id="ARBA00023237"/>
    </source>
</evidence>
<accession>A0ABT4A603</accession>
<evidence type="ECO:0000256" key="5">
    <source>
        <dbReference type="ARBA" id="ARBA00022692"/>
    </source>
</evidence>
<keyword evidence="4" id="KW-0410">Iron transport</keyword>
<feature type="domain" description="TonB-dependent receptor plug" evidence="16">
    <location>
        <begin position="83"/>
        <end position="193"/>
    </location>
</feature>
<evidence type="ECO:0000313" key="18">
    <source>
        <dbReference type="Proteomes" id="UP001207654"/>
    </source>
</evidence>
<evidence type="ECO:0000256" key="9">
    <source>
        <dbReference type="ARBA" id="ARBA00023136"/>
    </source>
</evidence>
<gene>
    <name evidence="17" type="ORF">OV287_21480</name>
</gene>
<comment type="subcellular location">
    <subcellularLocation>
        <location evidence="1 11">Cell outer membrane</location>
        <topology evidence="1 11">Multi-pass membrane protein</topology>
    </subcellularLocation>
</comment>
<evidence type="ECO:0000256" key="2">
    <source>
        <dbReference type="ARBA" id="ARBA00022448"/>
    </source>
</evidence>
<comment type="similarity">
    <text evidence="11 12">Belongs to the TonB-dependent receptor family.</text>
</comment>
<dbReference type="Pfam" id="PF00593">
    <property type="entry name" value="TonB_dep_Rec_b-barrel"/>
    <property type="match status" value="1"/>
</dbReference>
<feature type="signal peptide" evidence="14">
    <location>
        <begin position="1"/>
        <end position="23"/>
    </location>
</feature>
<evidence type="ECO:0000256" key="12">
    <source>
        <dbReference type="RuleBase" id="RU003357"/>
    </source>
</evidence>
<keyword evidence="3 11" id="KW-1134">Transmembrane beta strand</keyword>
<evidence type="ECO:0000313" key="17">
    <source>
        <dbReference type="EMBL" id="MCY1077055.1"/>
    </source>
</evidence>
<keyword evidence="17" id="KW-0675">Receptor</keyword>
<dbReference type="EMBL" id="JAPNKA010000001">
    <property type="protein sequence ID" value="MCY1077055.1"/>
    <property type="molecule type" value="Genomic_DNA"/>
</dbReference>
<protein>
    <submittedName>
        <fullName evidence="17">TonB-dependent receptor</fullName>
    </submittedName>
</protein>
<evidence type="ECO:0000256" key="14">
    <source>
        <dbReference type="SAM" id="SignalP"/>
    </source>
</evidence>
<dbReference type="RefSeq" id="WP_267535908.1">
    <property type="nucleotide sequence ID" value="NZ_JAPNKA010000001.1"/>
</dbReference>